<dbReference type="EMBL" id="CM035409">
    <property type="protein sequence ID" value="KAH7439917.1"/>
    <property type="molecule type" value="Genomic_DNA"/>
</dbReference>
<evidence type="ECO:0000313" key="3">
    <source>
        <dbReference type="Proteomes" id="UP000825935"/>
    </source>
</evidence>
<organism evidence="2 3">
    <name type="scientific">Ceratopteris richardii</name>
    <name type="common">Triangle waterfern</name>
    <dbReference type="NCBI Taxonomy" id="49495"/>
    <lineage>
        <taxon>Eukaryota</taxon>
        <taxon>Viridiplantae</taxon>
        <taxon>Streptophyta</taxon>
        <taxon>Embryophyta</taxon>
        <taxon>Tracheophyta</taxon>
        <taxon>Polypodiopsida</taxon>
        <taxon>Polypodiidae</taxon>
        <taxon>Polypodiales</taxon>
        <taxon>Pteridineae</taxon>
        <taxon>Pteridaceae</taxon>
        <taxon>Parkerioideae</taxon>
        <taxon>Ceratopteris</taxon>
    </lineage>
</organism>
<dbReference type="Proteomes" id="UP000825935">
    <property type="component" value="Chromosome 4"/>
</dbReference>
<evidence type="ECO:0000313" key="2">
    <source>
        <dbReference type="EMBL" id="KAH7439917.1"/>
    </source>
</evidence>
<proteinExistence type="predicted"/>
<dbReference type="AlphaFoldDB" id="A0A8T2UUU7"/>
<keyword evidence="1" id="KW-1133">Transmembrane helix</keyword>
<keyword evidence="3" id="KW-1185">Reference proteome</keyword>
<protein>
    <submittedName>
        <fullName evidence="2">Uncharacterized protein</fullName>
    </submittedName>
</protein>
<dbReference type="OrthoDB" id="659599at2759"/>
<name>A0A8T2UUU7_CERRI</name>
<dbReference type="PANTHER" id="PTHR33625:SF4">
    <property type="entry name" value="OS08G0179900 PROTEIN"/>
    <property type="match status" value="1"/>
</dbReference>
<sequence>MGGGAIFRGVGRIVGAATIGAAVAPTTGAFCHVQHAPSSDFLKDQGNCSIMLSHSQKDIFDINVNDKELALCADSQWKTEGIALEKNGFVHLCQTTLDSPPTEDEVEEATTELQAALSLAFEPEGNSSGYYMDLQNDDGHEDFTSPHARGNDVSTQSHHQLGKFAREAFQLLQRNPKVQDAVKSLACDPAVWRAVMNNEKVLELAQEAQSTEASGDEHIVREKDIEMFASKFYGFVTRRTTGYYEYIKESLFSILQNMFGFIGKPEGMKGNNSSKDKTVTSCMMLAVAVVIVVVVGRHSKRHYK</sequence>
<accession>A0A8T2UUU7</accession>
<dbReference type="PANTHER" id="PTHR33625">
    <property type="entry name" value="OS08G0179900 PROTEIN"/>
    <property type="match status" value="1"/>
</dbReference>
<gene>
    <name evidence="2" type="ORF">KP509_04G081900</name>
</gene>
<evidence type="ECO:0000256" key="1">
    <source>
        <dbReference type="SAM" id="Phobius"/>
    </source>
</evidence>
<reference evidence="2" key="1">
    <citation type="submission" date="2021-08" db="EMBL/GenBank/DDBJ databases">
        <title>WGS assembly of Ceratopteris richardii.</title>
        <authorList>
            <person name="Marchant D.B."/>
            <person name="Chen G."/>
            <person name="Jenkins J."/>
            <person name="Shu S."/>
            <person name="Leebens-Mack J."/>
            <person name="Grimwood J."/>
            <person name="Schmutz J."/>
            <person name="Soltis P."/>
            <person name="Soltis D."/>
            <person name="Chen Z.-H."/>
        </authorList>
    </citation>
    <scope>NUCLEOTIDE SEQUENCE</scope>
    <source>
        <strain evidence="2">Whitten #5841</strain>
        <tissue evidence="2">Leaf</tissue>
    </source>
</reference>
<keyword evidence="1" id="KW-0812">Transmembrane</keyword>
<keyword evidence="1" id="KW-0472">Membrane</keyword>
<feature type="transmembrane region" description="Helical" evidence="1">
    <location>
        <begin position="278"/>
        <end position="296"/>
    </location>
</feature>
<comment type="caution">
    <text evidence="2">The sequence shown here is derived from an EMBL/GenBank/DDBJ whole genome shotgun (WGS) entry which is preliminary data.</text>
</comment>
<dbReference type="EMBL" id="CM035409">
    <property type="protein sequence ID" value="KAH7439915.1"/>
    <property type="molecule type" value="Genomic_DNA"/>
</dbReference>
<dbReference type="EMBL" id="CM035409">
    <property type="protein sequence ID" value="KAH7439916.1"/>
    <property type="molecule type" value="Genomic_DNA"/>
</dbReference>